<dbReference type="STRING" id="58117.SAMN05421833_132102"/>
<proteinExistence type="predicted"/>
<sequence>MTDGRSAFAEVFSHYRELLRKEPWLETAVCWTVVVPHEPRPFSLADLGARVSGGTPHEAHEAAPLEALPYFDGVHPMSAAPAGPAVVLFENNGFLGSLPEVLRRLSRDGRVCGVYWNVEGDNRLSYAADGRVLVNLDAMFWDEWTGDDFAVLEPELRAMTDLLAGDEDDWQAAAMTVVELVTGVRLTAEWLSGAHPYLTFRWPLATEPPSPEELSAYRNNPEVKLRDAVRAAPESRQFTALTHLAALLATRFRLGEIPVVRDVLVDLASGRRAGAQRAVELREQLVAPLAQEAFTNDDDDDADDPSFEQDPAWQRMQAGIALQIAARGPKGAALTDVDIPMVFDAYHHAGLALGDDWPAVRETVRGILSGTDA</sequence>
<keyword evidence="2" id="KW-1185">Reference proteome</keyword>
<dbReference type="Proteomes" id="UP000186096">
    <property type="component" value="Unassembled WGS sequence"/>
</dbReference>
<reference evidence="2" key="1">
    <citation type="submission" date="2017-01" db="EMBL/GenBank/DDBJ databases">
        <authorList>
            <person name="Varghese N."/>
            <person name="Submissions S."/>
        </authorList>
    </citation>
    <scope>NUCLEOTIDE SEQUENCE [LARGE SCALE GENOMIC DNA]</scope>
    <source>
        <strain evidence="2">ATCC 12950</strain>
    </source>
</reference>
<evidence type="ECO:0000313" key="1">
    <source>
        <dbReference type="EMBL" id="SIS16087.1"/>
    </source>
</evidence>
<name>A0A1N7GU06_9ACTN</name>
<dbReference type="RefSeq" id="WP_076441203.1">
    <property type="nucleotide sequence ID" value="NZ_FTNI01000032.1"/>
</dbReference>
<dbReference type="Pfam" id="PF20062">
    <property type="entry name" value="DUF6461"/>
    <property type="match status" value="1"/>
</dbReference>
<dbReference type="OrthoDB" id="3700037at2"/>
<gene>
    <name evidence="1" type="ORF">SAMN05421833_132102</name>
</gene>
<protein>
    <submittedName>
        <fullName evidence="1">Uncharacterized protein</fullName>
    </submittedName>
</protein>
<organism evidence="1 2">
    <name type="scientific">Microbispora rosea</name>
    <dbReference type="NCBI Taxonomy" id="58117"/>
    <lineage>
        <taxon>Bacteria</taxon>
        <taxon>Bacillati</taxon>
        <taxon>Actinomycetota</taxon>
        <taxon>Actinomycetes</taxon>
        <taxon>Streptosporangiales</taxon>
        <taxon>Streptosporangiaceae</taxon>
        <taxon>Microbispora</taxon>
    </lineage>
</organism>
<accession>A0A1N7GU06</accession>
<dbReference type="InterPro" id="IPR045592">
    <property type="entry name" value="DUF6461"/>
</dbReference>
<dbReference type="EMBL" id="FTNI01000032">
    <property type="protein sequence ID" value="SIS16087.1"/>
    <property type="molecule type" value="Genomic_DNA"/>
</dbReference>
<evidence type="ECO:0000313" key="2">
    <source>
        <dbReference type="Proteomes" id="UP000186096"/>
    </source>
</evidence>
<dbReference type="AlphaFoldDB" id="A0A1N7GU06"/>